<evidence type="ECO:0000259" key="4">
    <source>
        <dbReference type="PROSITE" id="PS01124"/>
    </source>
</evidence>
<gene>
    <name evidence="5" type="ORF">NV381_29920</name>
</gene>
<evidence type="ECO:0000256" key="1">
    <source>
        <dbReference type="ARBA" id="ARBA00023015"/>
    </source>
</evidence>
<feature type="domain" description="HTH araC/xylS-type" evidence="4">
    <location>
        <begin position="188"/>
        <end position="286"/>
    </location>
</feature>
<dbReference type="PROSITE" id="PS01124">
    <property type="entry name" value="HTH_ARAC_FAMILY_2"/>
    <property type="match status" value="1"/>
</dbReference>
<dbReference type="InterPro" id="IPR020449">
    <property type="entry name" value="Tscrpt_reg_AraC-type_HTH"/>
</dbReference>
<name>A0ABT1YSW0_9BACL</name>
<dbReference type="PROSITE" id="PS00041">
    <property type="entry name" value="HTH_ARAC_FAMILY_1"/>
    <property type="match status" value="1"/>
</dbReference>
<accession>A0ABT1YSW0</accession>
<dbReference type="InterPro" id="IPR018060">
    <property type="entry name" value="HTH_AraC"/>
</dbReference>
<dbReference type="PRINTS" id="PR00032">
    <property type="entry name" value="HTHARAC"/>
</dbReference>
<proteinExistence type="predicted"/>
<evidence type="ECO:0000256" key="2">
    <source>
        <dbReference type="ARBA" id="ARBA00023125"/>
    </source>
</evidence>
<dbReference type="InterPro" id="IPR037923">
    <property type="entry name" value="HTH-like"/>
</dbReference>
<dbReference type="InterPro" id="IPR018062">
    <property type="entry name" value="HTH_AraC-typ_CS"/>
</dbReference>
<dbReference type="SUPFAM" id="SSF46689">
    <property type="entry name" value="Homeodomain-like"/>
    <property type="match status" value="1"/>
</dbReference>
<reference evidence="5 6" key="1">
    <citation type="submission" date="2022-08" db="EMBL/GenBank/DDBJ databases">
        <title>Paenibacillus endoradicis sp. nov., Paenibacillus radicibacter sp. nov and Paenibacillus pararadicis sp. nov., three cold-adapted plant growth-promoting bacteria isolated from root of Larix gmelinii in Great Khingan.</title>
        <authorList>
            <person name="Xue H."/>
        </authorList>
    </citation>
    <scope>NUCLEOTIDE SEQUENCE [LARGE SCALE GENOMIC DNA]</scope>
    <source>
        <strain evidence="5 6">N5-1-1-5</strain>
    </source>
</reference>
<keyword evidence="1" id="KW-0805">Transcription regulation</keyword>
<sequence length="291" mass="33524">MSILQFTSPPLPHYIAGGLSIFQLGRKHLNRRNIGVFDLLVVTQGCLYIGEEDRQYEVSAGHALILRPDRHHYPTEGCRVVTESFWLHFNTGGKWGSTEHAVDVPEIDCTAAHNELTVQTFTMQIPQFVRLLQPASVYEKLKQLTELELESHNNWARWKHQLIFQQILELLNASLDLHTVLPGANVADQAAAFLRTRYKEDIKAQMLGEVLNFHPVYIARCMQKEFGCSPFEYLMRYRLEQAKLLLLQTDLPVARIAENVGFNQPSYFSSSFVKYEGLTPRDYRRSFQIVK</sequence>
<dbReference type="InterPro" id="IPR009057">
    <property type="entry name" value="Homeodomain-like_sf"/>
</dbReference>
<dbReference type="Pfam" id="PF12833">
    <property type="entry name" value="HTH_18"/>
    <property type="match status" value="1"/>
</dbReference>
<evidence type="ECO:0000313" key="6">
    <source>
        <dbReference type="Proteomes" id="UP001300012"/>
    </source>
</evidence>
<keyword evidence="3" id="KW-0804">Transcription</keyword>
<keyword evidence="2" id="KW-0238">DNA-binding</keyword>
<organism evidence="5 6">
    <name type="scientific">Paenibacillus radicis</name>
    <name type="common">ex Xue et al. 2023</name>
    <dbReference type="NCBI Taxonomy" id="2972489"/>
    <lineage>
        <taxon>Bacteria</taxon>
        <taxon>Bacillati</taxon>
        <taxon>Bacillota</taxon>
        <taxon>Bacilli</taxon>
        <taxon>Bacillales</taxon>
        <taxon>Paenibacillaceae</taxon>
        <taxon>Paenibacillus</taxon>
    </lineage>
</organism>
<dbReference type="PANTHER" id="PTHR43280">
    <property type="entry name" value="ARAC-FAMILY TRANSCRIPTIONAL REGULATOR"/>
    <property type="match status" value="1"/>
</dbReference>
<comment type="caution">
    <text evidence="5">The sequence shown here is derived from an EMBL/GenBank/DDBJ whole genome shotgun (WGS) entry which is preliminary data.</text>
</comment>
<dbReference type="RefSeq" id="WP_258216974.1">
    <property type="nucleotide sequence ID" value="NZ_JANQBD010000027.1"/>
</dbReference>
<dbReference type="SMART" id="SM00342">
    <property type="entry name" value="HTH_ARAC"/>
    <property type="match status" value="1"/>
</dbReference>
<dbReference type="EMBL" id="JANQBD010000027">
    <property type="protein sequence ID" value="MCR8635429.1"/>
    <property type="molecule type" value="Genomic_DNA"/>
</dbReference>
<keyword evidence="6" id="KW-1185">Reference proteome</keyword>
<evidence type="ECO:0000256" key="3">
    <source>
        <dbReference type="ARBA" id="ARBA00023163"/>
    </source>
</evidence>
<dbReference type="Gene3D" id="1.10.10.60">
    <property type="entry name" value="Homeodomain-like"/>
    <property type="match status" value="2"/>
</dbReference>
<dbReference type="Proteomes" id="UP001300012">
    <property type="component" value="Unassembled WGS sequence"/>
</dbReference>
<dbReference type="SUPFAM" id="SSF51215">
    <property type="entry name" value="Regulatory protein AraC"/>
    <property type="match status" value="1"/>
</dbReference>
<evidence type="ECO:0000313" key="5">
    <source>
        <dbReference type="EMBL" id="MCR8635429.1"/>
    </source>
</evidence>
<dbReference type="PANTHER" id="PTHR43280:SF28">
    <property type="entry name" value="HTH-TYPE TRANSCRIPTIONAL ACTIVATOR RHAS"/>
    <property type="match status" value="1"/>
</dbReference>
<protein>
    <submittedName>
        <fullName evidence="5">AraC family transcriptional regulator</fullName>
    </submittedName>
</protein>